<dbReference type="PANTHER" id="PTHR34982">
    <property type="entry name" value="YOP PROTEINS TRANSLOCATION PROTEIN L"/>
    <property type="match status" value="1"/>
</dbReference>
<evidence type="ECO:0000256" key="6">
    <source>
        <dbReference type="ARBA" id="ARBA00022927"/>
    </source>
</evidence>
<protein>
    <recommendedName>
        <fullName evidence="3">Flagellar assembly protein FliH</fullName>
    </recommendedName>
</protein>
<evidence type="ECO:0000259" key="8">
    <source>
        <dbReference type="Pfam" id="PF02108"/>
    </source>
</evidence>
<keyword evidence="10" id="KW-1185">Reference proteome</keyword>
<sequence length="244" mass="26696">MTTPSSNRARQYARFIPREEIDDVAHWQFTEVDEKARLRAAVLAAAEKPPEPVIDEAMLQQARDEGYQAGLEQGRMEAALEGQRRLDEYITSQGSLASERLNALMASLEQRFADVEQTVAQGVLAMACEVARQVLRRELATDPESLRPVIREALGLLAADARTAVVRLNPEDHETFKSVPSEELGGQALKWVSDANVPVGGCLIEAAGAQVDGTLQRRWARAVANLGVDTPWSATEEEAHDPAA</sequence>
<dbReference type="InterPro" id="IPR051472">
    <property type="entry name" value="T3SS_Stator/FliH"/>
</dbReference>
<dbReference type="EMBL" id="JAQSIP010000008">
    <property type="protein sequence ID" value="MDD0840101.1"/>
    <property type="molecule type" value="Genomic_DNA"/>
</dbReference>
<gene>
    <name evidence="9" type="ORF">PSQ40_16065</name>
</gene>
<evidence type="ECO:0000313" key="10">
    <source>
        <dbReference type="Proteomes" id="UP001528673"/>
    </source>
</evidence>
<keyword evidence="9" id="KW-0282">Flagellum</keyword>
<keyword evidence="4" id="KW-0813">Transport</keyword>
<keyword evidence="5" id="KW-1005">Bacterial flagellum biogenesis</keyword>
<dbReference type="Proteomes" id="UP001528673">
    <property type="component" value="Unassembled WGS sequence"/>
</dbReference>
<keyword evidence="7" id="KW-1006">Bacterial flagellum protein export</keyword>
<comment type="similarity">
    <text evidence="2">Belongs to the FliH family.</text>
</comment>
<accession>A0ABT5N364</accession>
<keyword evidence="6" id="KW-0653">Protein transport</keyword>
<comment type="caution">
    <text evidence="9">The sequence shown here is derived from an EMBL/GenBank/DDBJ whole genome shotgun (WGS) entry which is preliminary data.</text>
</comment>
<organism evidence="9 10">
    <name type="scientific">Curvibacter cyanobacteriorum</name>
    <dbReference type="NCBI Taxonomy" id="3026422"/>
    <lineage>
        <taxon>Bacteria</taxon>
        <taxon>Pseudomonadati</taxon>
        <taxon>Pseudomonadota</taxon>
        <taxon>Betaproteobacteria</taxon>
        <taxon>Burkholderiales</taxon>
        <taxon>Comamonadaceae</taxon>
        <taxon>Curvibacter</taxon>
    </lineage>
</organism>
<evidence type="ECO:0000256" key="4">
    <source>
        <dbReference type="ARBA" id="ARBA00022448"/>
    </source>
</evidence>
<proteinExistence type="inferred from homology"/>
<evidence type="ECO:0000256" key="5">
    <source>
        <dbReference type="ARBA" id="ARBA00022795"/>
    </source>
</evidence>
<evidence type="ECO:0000256" key="2">
    <source>
        <dbReference type="ARBA" id="ARBA00006602"/>
    </source>
</evidence>
<dbReference type="RefSeq" id="WP_273952835.1">
    <property type="nucleotide sequence ID" value="NZ_JAQSIP010000008.1"/>
</dbReference>
<evidence type="ECO:0000256" key="3">
    <source>
        <dbReference type="ARBA" id="ARBA00016507"/>
    </source>
</evidence>
<evidence type="ECO:0000313" key="9">
    <source>
        <dbReference type="EMBL" id="MDD0840101.1"/>
    </source>
</evidence>
<feature type="domain" description="Flagellar assembly protein FliH/Type III secretion system HrpE" evidence="8">
    <location>
        <begin position="98"/>
        <end position="221"/>
    </location>
</feature>
<dbReference type="InterPro" id="IPR018035">
    <property type="entry name" value="Flagellar_FliH/T3SS_HrpE"/>
</dbReference>
<reference evidence="9 10" key="1">
    <citation type="submission" date="2023-02" db="EMBL/GenBank/DDBJ databases">
        <title>Bacterial whole genomic sequence of Curvibacter sp. HBC61.</title>
        <authorList>
            <person name="Le V."/>
            <person name="Ko S.-R."/>
            <person name="Ahn C.-Y."/>
            <person name="Oh H.-M."/>
        </authorList>
    </citation>
    <scope>NUCLEOTIDE SEQUENCE [LARGE SCALE GENOMIC DNA]</scope>
    <source>
        <strain evidence="9 10">HBC61</strain>
    </source>
</reference>
<name>A0ABT5N364_9BURK</name>
<keyword evidence="9" id="KW-0969">Cilium</keyword>
<dbReference type="Pfam" id="PF02108">
    <property type="entry name" value="FliH"/>
    <property type="match status" value="1"/>
</dbReference>
<comment type="function">
    <text evidence="1">Needed for flagellar regrowth and assembly.</text>
</comment>
<keyword evidence="9" id="KW-0966">Cell projection</keyword>
<evidence type="ECO:0000256" key="1">
    <source>
        <dbReference type="ARBA" id="ARBA00003041"/>
    </source>
</evidence>
<evidence type="ECO:0000256" key="7">
    <source>
        <dbReference type="ARBA" id="ARBA00023225"/>
    </source>
</evidence>
<dbReference type="PANTHER" id="PTHR34982:SF1">
    <property type="entry name" value="FLAGELLAR ASSEMBLY PROTEIN FLIH"/>
    <property type="match status" value="1"/>
</dbReference>